<dbReference type="InterPro" id="IPR012338">
    <property type="entry name" value="Beta-lactam/transpept-like"/>
</dbReference>
<keyword evidence="8" id="KW-0378">Hydrolase</keyword>
<comment type="function">
    <text evidence="1">Removes C-terminal D-alanyl residues from sugar-peptide cell wall precursors.</text>
</comment>
<comment type="caution">
    <text evidence="17">The sequence shown here is derived from an EMBL/GenBank/DDBJ whole genome shotgun (WGS) entry which is preliminary data.</text>
</comment>
<comment type="similarity">
    <text evidence="3 15">Belongs to the peptidase S11 family.</text>
</comment>
<dbReference type="Gene3D" id="2.60.410.10">
    <property type="entry name" value="D-Ala-D-Ala carboxypeptidase, C-terminal domain"/>
    <property type="match status" value="1"/>
</dbReference>
<comment type="pathway">
    <text evidence="2">Cell wall biogenesis; peptidoglycan biosynthesis.</text>
</comment>
<evidence type="ECO:0000259" key="16">
    <source>
        <dbReference type="SMART" id="SM00936"/>
    </source>
</evidence>
<keyword evidence="5" id="KW-0121">Carboxypeptidase</keyword>
<dbReference type="PANTHER" id="PTHR21581">
    <property type="entry name" value="D-ALANYL-D-ALANINE CARBOXYPEPTIDASE"/>
    <property type="match status" value="1"/>
</dbReference>
<dbReference type="PRINTS" id="PR00725">
    <property type="entry name" value="DADACBPTASE1"/>
</dbReference>
<dbReference type="SUPFAM" id="SSF69189">
    <property type="entry name" value="Penicillin-binding protein associated domain"/>
    <property type="match status" value="1"/>
</dbReference>
<dbReference type="GO" id="GO:0008360">
    <property type="term" value="P:regulation of cell shape"/>
    <property type="evidence" value="ECO:0007669"/>
    <property type="project" value="UniProtKB-KW"/>
</dbReference>
<feature type="binding site" evidence="14">
    <location>
        <position position="282"/>
    </location>
    <ligand>
        <name>substrate</name>
    </ligand>
</feature>
<keyword evidence="9" id="KW-0133">Cell shape</keyword>
<dbReference type="InterPro" id="IPR037167">
    <property type="entry name" value="Peptidase_S11_C_sf"/>
</dbReference>
<dbReference type="GO" id="GO:0071555">
    <property type="term" value="P:cell wall organization"/>
    <property type="evidence" value="ECO:0007669"/>
    <property type="project" value="UniProtKB-KW"/>
</dbReference>
<dbReference type="GO" id="GO:0009252">
    <property type="term" value="P:peptidoglycan biosynthetic process"/>
    <property type="evidence" value="ECO:0007669"/>
    <property type="project" value="UniProtKB-UniPathway"/>
</dbReference>
<protein>
    <recommendedName>
        <fullName evidence="4">serine-type D-Ala-D-Ala carboxypeptidase</fullName>
        <ecNumber evidence="4">3.4.16.4</ecNumber>
    </recommendedName>
</protein>
<evidence type="ECO:0000256" key="8">
    <source>
        <dbReference type="ARBA" id="ARBA00022801"/>
    </source>
</evidence>
<keyword evidence="18" id="KW-1185">Reference proteome</keyword>
<dbReference type="PANTHER" id="PTHR21581:SF11">
    <property type="entry name" value="D-ALANYL-D-ALANINE CARBOXYPEPTIDASE DACA"/>
    <property type="match status" value="1"/>
</dbReference>
<dbReference type="Gene3D" id="3.40.710.10">
    <property type="entry name" value="DD-peptidase/beta-lactamase superfamily"/>
    <property type="match status" value="1"/>
</dbReference>
<dbReference type="OrthoDB" id="9791132at2"/>
<feature type="active site" description="Acyl-ester intermediate" evidence="13">
    <location>
        <position position="93"/>
    </location>
</feature>
<evidence type="ECO:0000256" key="3">
    <source>
        <dbReference type="ARBA" id="ARBA00007164"/>
    </source>
</evidence>
<proteinExistence type="inferred from homology"/>
<evidence type="ECO:0000256" key="1">
    <source>
        <dbReference type="ARBA" id="ARBA00003217"/>
    </source>
</evidence>
<dbReference type="GO" id="GO:0009002">
    <property type="term" value="F:serine-type D-Ala-D-Ala carboxypeptidase activity"/>
    <property type="evidence" value="ECO:0007669"/>
    <property type="project" value="UniProtKB-EC"/>
</dbReference>
<dbReference type="Pfam" id="PF00768">
    <property type="entry name" value="Peptidase_S11"/>
    <property type="match status" value="1"/>
</dbReference>
<keyword evidence="11" id="KW-0961">Cell wall biogenesis/degradation</keyword>
<evidence type="ECO:0000256" key="10">
    <source>
        <dbReference type="ARBA" id="ARBA00022984"/>
    </source>
</evidence>
<dbReference type="GO" id="GO:0006508">
    <property type="term" value="P:proteolysis"/>
    <property type="evidence" value="ECO:0007669"/>
    <property type="project" value="UniProtKB-KW"/>
</dbReference>
<keyword evidence="6" id="KW-0645">Protease</keyword>
<dbReference type="SMART" id="SM00936">
    <property type="entry name" value="PBP5_C"/>
    <property type="match status" value="1"/>
</dbReference>
<feature type="active site" evidence="13">
    <location>
        <position position="157"/>
    </location>
</feature>
<accession>A0A430AUW3</accession>
<gene>
    <name evidence="17" type="ORF">CBF29_06935</name>
</gene>
<name>A0A430AUW3_9ENTE</name>
<evidence type="ECO:0000256" key="11">
    <source>
        <dbReference type="ARBA" id="ARBA00023316"/>
    </source>
</evidence>
<dbReference type="EC" id="3.4.16.4" evidence="4"/>
<dbReference type="EMBL" id="NGKA01000009">
    <property type="protein sequence ID" value="RSU11847.1"/>
    <property type="molecule type" value="Genomic_DNA"/>
</dbReference>
<evidence type="ECO:0000256" key="7">
    <source>
        <dbReference type="ARBA" id="ARBA00022729"/>
    </source>
</evidence>
<evidence type="ECO:0000256" key="2">
    <source>
        <dbReference type="ARBA" id="ARBA00004752"/>
    </source>
</evidence>
<comment type="catalytic activity">
    <reaction evidence="12">
        <text>Preferential cleavage: (Ac)2-L-Lys-D-Ala-|-D-Ala. Also transpeptidation of peptidyl-alanyl moieties that are N-acyl substituents of D-alanine.</text>
        <dbReference type="EC" id="3.4.16.4"/>
    </reaction>
</comment>
<evidence type="ECO:0000256" key="15">
    <source>
        <dbReference type="RuleBase" id="RU004016"/>
    </source>
</evidence>
<feature type="active site" description="Proton acceptor" evidence="13">
    <location>
        <position position="96"/>
    </location>
</feature>
<dbReference type="InterPro" id="IPR012907">
    <property type="entry name" value="Peptidase_S11_C"/>
</dbReference>
<sequence>MEDGLLSLFTCLSKDPLIIVEQKEIFMKKRHSAQSILTFSLLFLLFFFIPQQADASEGDVEFAVDVSAAIAIDADTGKIFYAQNAEEALPIASTTKLLTMYLILEAIDNGSLSWDEEIIISKHLEELSHNINLSNVFLFENYAYSVRDLFIATEKVSANAAAVALAERIAGSEPAFVELMRAKLNSWGIRSGYIISASGINNDDALGQIFPGSQPGEENLMSARDLSIVAYHLIKDFPEILDYTSKKSEIFAAETEFETLLVGTNQLLEDQKFYKEGVDGLKTGTTELAGTCFVGTIAKEDRRVITVVLNVETFEEDSGKRFIETGRLMDHALNDWEYALVYPKNSPIPSLDDVIVKNSIQETASLRLKDDIFMWVNKKQPGDLSLRFEPEASGTDIDGNLQAPIAKDEYIGNIIIESPSHSMDTVFFAGQTLTAAVYADQDIEVLPWYLKVWQSIQNFFDNLF</sequence>
<reference evidence="17 18" key="1">
    <citation type="submission" date="2017-05" db="EMBL/GenBank/DDBJ databases">
        <title>Vagococcus spp. assemblies.</title>
        <authorList>
            <person name="Gulvik C.A."/>
        </authorList>
    </citation>
    <scope>NUCLEOTIDE SEQUENCE [LARGE SCALE GENOMIC DNA]</scope>
    <source>
        <strain evidence="17 18">CCUG 51432</strain>
    </source>
</reference>
<evidence type="ECO:0000256" key="12">
    <source>
        <dbReference type="ARBA" id="ARBA00034000"/>
    </source>
</evidence>
<dbReference type="InterPro" id="IPR015956">
    <property type="entry name" value="Peniciliin-bd_prot_C_sf"/>
</dbReference>
<evidence type="ECO:0000256" key="9">
    <source>
        <dbReference type="ARBA" id="ARBA00022960"/>
    </source>
</evidence>
<evidence type="ECO:0000313" key="17">
    <source>
        <dbReference type="EMBL" id="RSU11847.1"/>
    </source>
</evidence>
<feature type="domain" description="Peptidase S11 D-Ala-D-Ala carboxypeptidase A C-terminal" evidence="16">
    <location>
        <begin position="336"/>
        <end position="445"/>
    </location>
</feature>
<evidence type="ECO:0000313" key="18">
    <source>
        <dbReference type="Proteomes" id="UP000287605"/>
    </source>
</evidence>
<evidence type="ECO:0000256" key="4">
    <source>
        <dbReference type="ARBA" id="ARBA00012448"/>
    </source>
</evidence>
<evidence type="ECO:0000256" key="14">
    <source>
        <dbReference type="PIRSR" id="PIRSR618044-2"/>
    </source>
</evidence>
<dbReference type="Proteomes" id="UP000287605">
    <property type="component" value="Unassembled WGS sequence"/>
</dbReference>
<organism evidence="17 18">
    <name type="scientific">Vagococcus elongatus</name>
    <dbReference type="NCBI Taxonomy" id="180344"/>
    <lineage>
        <taxon>Bacteria</taxon>
        <taxon>Bacillati</taxon>
        <taxon>Bacillota</taxon>
        <taxon>Bacilli</taxon>
        <taxon>Lactobacillales</taxon>
        <taxon>Enterococcaceae</taxon>
        <taxon>Vagococcus</taxon>
    </lineage>
</organism>
<dbReference type="SUPFAM" id="SSF56601">
    <property type="entry name" value="beta-lactamase/transpeptidase-like"/>
    <property type="match status" value="1"/>
</dbReference>
<dbReference type="AlphaFoldDB" id="A0A430AUW3"/>
<dbReference type="UniPathway" id="UPA00219"/>
<evidence type="ECO:0000256" key="13">
    <source>
        <dbReference type="PIRSR" id="PIRSR618044-1"/>
    </source>
</evidence>
<dbReference type="InterPro" id="IPR018044">
    <property type="entry name" value="Peptidase_S11"/>
</dbReference>
<keyword evidence="7" id="KW-0732">Signal</keyword>
<keyword evidence="10" id="KW-0573">Peptidoglycan synthesis</keyword>
<evidence type="ECO:0000256" key="5">
    <source>
        <dbReference type="ARBA" id="ARBA00022645"/>
    </source>
</evidence>
<dbReference type="InterPro" id="IPR001967">
    <property type="entry name" value="Peptidase_S11_N"/>
</dbReference>
<evidence type="ECO:0000256" key="6">
    <source>
        <dbReference type="ARBA" id="ARBA00022670"/>
    </source>
</evidence>